<protein>
    <submittedName>
        <fullName evidence="2">Glycosyltransferase</fullName>
    </submittedName>
</protein>
<dbReference type="Proteomes" id="UP000481327">
    <property type="component" value="Unassembled WGS sequence"/>
</dbReference>
<dbReference type="CDD" id="cd00761">
    <property type="entry name" value="Glyco_tranf_GTA_type"/>
    <property type="match status" value="1"/>
</dbReference>
<accession>A0A7C9GPF7</accession>
<dbReference type="InterPro" id="IPR029044">
    <property type="entry name" value="Nucleotide-diphossugar_trans"/>
</dbReference>
<evidence type="ECO:0000259" key="1">
    <source>
        <dbReference type="Pfam" id="PF00535"/>
    </source>
</evidence>
<dbReference type="AlphaFoldDB" id="A0A7C9GPF7"/>
<dbReference type="PANTHER" id="PTHR22916">
    <property type="entry name" value="GLYCOSYLTRANSFERASE"/>
    <property type="match status" value="1"/>
</dbReference>
<dbReference type="EMBL" id="WIOL01000003">
    <property type="protein sequence ID" value="MQT17515.1"/>
    <property type="molecule type" value="Genomic_DNA"/>
</dbReference>
<dbReference type="PANTHER" id="PTHR22916:SF3">
    <property type="entry name" value="UDP-GLCNAC:BETAGAL BETA-1,3-N-ACETYLGLUCOSAMINYLTRANSFERASE-LIKE PROTEIN 1"/>
    <property type="match status" value="1"/>
</dbReference>
<gene>
    <name evidence="2" type="ORF">F3168_09600</name>
</gene>
<comment type="caution">
    <text evidence="2">The sequence shown here is derived from an EMBL/GenBank/DDBJ whole genome shotgun (WGS) entry which is preliminary data.</text>
</comment>
<proteinExistence type="predicted"/>
<dbReference type="Pfam" id="PF00535">
    <property type="entry name" value="Glycos_transf_2"/>
    <property type="match status" value="1"/>
</dbReference>
<dbReference type="GO" id="GO:0016758">
    <property type="term" value="F:hexosyltransferase activity"/>
    <property type="evidence" value="ECO:0007669"/>
    <property type="project" value="UniProtKB-ARBA"/>
</dbReference>
<organism evidence="2 3">
    <name type="scientific">Sandarakinorhabdus fusca</name>
    <dbReference type="NCBI Taxonomy" id="1439888"/>
    <lineage>
        <taxon>Bacteria</taxon>
        <taxon>Pseudomonadati</taxon>
        <taxon>Pseudomonadota</taxon>
        <taxon>Alphaproteobacteria</taxon>
        <taxon>Sphingomonadales</taxon>
        <taxon>Sphingosinicellaceae</taxon>
        <taxon>Sandarakinorhabdus</taxon>
    </lineage>
</organism>
<evidence type="ECO:0000313" key="2">
    <source>
        <dbReference type="EMBL" id="MQT17515.1"/>
    </source>
</evidence>
<keyword evidence="2" id="KW-0808">Transferase</keyword>
<keyword evidence="3" id="KW-1185">Reference proteome</keyword>
<sequence>MGLGVHIQELFRRQYSRVGSTFCRACIGQAAHPDRAHRLAWQHLYGDFPQASDSMKFSVLLPTRNRLEYLRYAVETVRQQDYADWEIVISDNDSVDDIAGYVAELADPRIVYLRTPSFVPVTDNWNHALGASSGDYVVMLGDDDGLLPGYFSGLMAAMANFLDPDFVYVSALFFAYPGVMPDAPDGFLRTDQNRFFSGAAPYWLDPDTARGIARGYLDFRMPVASNMQFSLISRRTINAMKAAGPFFQSPYPDFYATPALFLTCDRILIYPKPFVVIGITPKSYGFFHFNNRSGDGVDFLNNNGALAADDLDAIRLPGTSYNDSWLLAMKALEASFSGARGMTPDIRRYRFLQIVYCYKHGYFDRSIAPAALATLKGRMTTAERLTWGIVLPLGFSLLRLVPTGLRATVIARLRRMIGQHPISDEAAIATRFENLLDVYAQINAHGMPSA</sequence>
<reference evidence="2 3" key="1">
    <citation type="submission" date="2019-09" db="EMBL/GenBank/DDBJ databases">
        <title>Polymorphobacter sp. isolated from a lake in China.</title>
        <authorList>
            <person name="Liu Z."/>
        </authorList>
    </citation>
    <scope>NUCLEOTIDE SEQUENCE [LARGE SCALE GENOMIC DNA]</scope>
    <source>
        <strain evidence="2 3">D40P</strain>
    </source>
</reference>
<dbReference type="Gene3D" id="3.90.550.10">
    <property type="entry name" value="Spore Coat Polysaccharide Biosynthesis Protein SpsA, Chain A"/>
    <property type="match status" value="1"/>
</dbReference>
<dbReference type="OrthoDB" id="5291101at2"/>
<name>A0A7C9GPF7_9SPHN</name>
<feature type="domain" description="Glycosyltransferase 2-like" evidence="1">
    <location>
        <begin position="58"/>
        <end position="160"/>
    </location>
</feature>
<evidence type="ECO:0000313" key="3">
    <source>
        <dbReference type="Proteomes" id="UP000481327"/>
    </source>
</evidence>
<dbReference type="SUPFAM" id="SSF53448">
    <property type="entry name" value="Nucleotide-diphospho-sugar transferases"/>
    <property type="match status" value="1"/>
</dbReference>
<dbReference type="InterPro" id="IPR001173">
    <property type="entry name" value="Glyco_trans_2-like"/>
</dbReference>